<evidence type="ECO:0000256" key="2">
    <source>
        <dbReference type="ARBA" id="ARBA00009137"/>
    </source>
</evidence>
<dbReference type="Pfam" id="PF02386">
    <property type="entry name" value="TrkH"/>
    <property type="match status" value="1"/>
</dbReference>
<feature type="transmembrane region" description="Helical" evidence="9">
    <location>
        <begin position="42"/>
        <end position="62"/>
    </location>
</feature>
<evidence type="ECO:0000256" key="7">
    <source>
        <dbReference type="ARBA" id="ARBA00023065"/>
    </source>
</evidence>
<dbReference type="EMBL" id="BAAACP010000011">
    <property type="protein sequence ID" value="GAA0864728.1"/>
    <property type="molecule type" value="Genomic_DNA"/>
</dbReference>
<accession>A0ABP3XHS5</accession>
<comment type="caution">
    <text evidence="10">The sequence shown here is derived from an EMBL/GenBank/DDBJ whole genome shotgun (WGS) entry which is preliminary data.</text>
</comment>
<evidence type="ECO:0000313" key="11">
    <source>
        <dbReference type="Proteomes" id="UP001400965"/>
    </source>
</evidence>
<evidence type="ECO:0000256" key="5">
    <source>
        <dbReference type="ARBA" id="ARBA00022692"/>
    </source>
</evidence>
<keyword evidence="7" id="KW-0406">Ion transport</keyword>
<protein>
    <submittedName>
        <fullName evidence="10">TrkH family potassium uptake protein</fullName>
    </submittedName>
</protein>
<organism evidence="10 11">
    <name type="scientific">Paraclostridium tenue</name>
    <dbReference type="NCBI Taxonomy" id="1737"/>
    <lineage>
        <taxon>Bacteria</taxon>
        <taxon>Bacillati</taxon>
        <taxon>Bacillota</taxon>
        <taxon>Clostridia</taxon>
        <taxon>Peptostreptococcales</taxon>
        <taxon>Peptostreptococcaceae</taxon>
        <taxon>Paraclostridium</taxon>
    </lineage>
</organism>
<feature type="transmembrane region" description="Helical" evidence="9">
    <location>
        <begin position="12"/>
        <end position="36"/>
    </location>
</feature>
<gene>
    <name evidence="10" type="ORF">GCM10008917_19360</name>
</gene>
<dbReference type="RefSeq" id="WP_346045416.1">
    <property type="nucleotide sequence ID" value="NZ_BAAACP010000011.1"/>
</dbReference>
<keyword evidence="4" id="KW-1003">Cell membrane</keyword>
<evidence type="ECO:0000256" key="9">
    <source>
        <dbReference type="SAM" id="Phobius"/>
    </source>
</evidence>
<keyword evidence="5 9" id="KW-0812">Transmembrane</keyword>
<feature type="transmembrane region" description="Helical" evidence="9">
    <location>
        <begin position="453"/>
        <end position="477"/>
    </location>
</feature>
<dbReference type="Proteomes" id="UP001400965">
    <property type="component" value="Unassembled WGS sequence"/>
</dbReference>
<proteinExistence type="inferred from homology"/>
<keyword evidence="3" id="KW-0813">Transport</keyword>
<feature type="transmembrane region" description="Helical" evidence="9">
    <location>
        <begin position="142"/>
        <end position="165"/>
    </location>
</feature>
<feature type="transmembrane region" description="Helical" evidence="9">
    <location>
        <begin position="186"/>
        <end position="208"/>
    </location>
</feature>
<comment type="subcellular location">
    <subcellularLocation>
        <location evidence="1">Cell membrane</location>
        <topology evidence="1">Multi-pass membrane protein</topology>
    </subcellularLocation>
</comment>
<evidence type="ECO:0000256" key="6">
    <source>
        <dbReference type="ARBA" id="ARBA00022989"/>
    </source>
</evidence>
<evidence type="ECO:0000256" key="3">
    <source>
        <dbReference type="ARBA" id="ARBA00022448"/>
    </source>
</evidence>
<feature type="transmembrane region" description="Helical" evidence="9">
    <location>
        <begin position="74"/>
        <end position="99"/>
    </location>
</feature>
<keyword evidence="6 9" id="KW-1133">Transmembrane helix</keyword>
<dbReference type="PANTHER" id="PTHR32024:SF2">
    <property type="entry name" value="TRK SYSTEM POTASSIUM UPTAKE PROTEIN TRKG-RELATED"/>
    <property type="match status" value="1"/>
</dbReference>
<feature type="transmembrane region" description="Helical" evidence="9">
    <location>
        <begin position="330"/>
        <end position="355"/>
    </location>
</feature>
<evidence type="ECO:0000256" key="8">
    <source>
        <dbReference type="ARBA" id="ARBA00023136"/>
    </source>
</evidence>
<keyword evidence="11" id="KW-1185">Reference proteome</keyword>
<dbReference type="PANTHER" id="PTHR32024">
    <property type="entry name" value="TRK SYSTEM POTASSIUM UPTAKE PROTEIN TRKG-RELATED"/>
    <property type="match status" value="1"/>
</dbReference>
<feature type="transmembrane region" description="Helical" evidence="9">
    <location>
        <begin position="404"/>
        <end position="425"/>
    </location>
</feature>
<evidence type="ECO:0000313" key="10">
    <source>
        <dbReference type="EMBL" id="GAA0864728.1"/>
    </source>
</evidence>
<sequence length="487" mass="54162">MECKRFNQWGSTIYYIGIFTSISGFILLLPLISIIFYIDELIYAPSFLIPAFISIVLGLILAKKFKGYKERTLSVGEDAVIVVSGWILATVFSAIPFIIGQNLNFTQAYFEAVSGWTTTGLSVIDVESAPHIFLIHRSIMQFFGGVGIVLVMLSALSSTFGMKLYNSEGHTDKLLPNLIKSSRVIISIYLGYVVSGTILYVIFGMPIFDAINHSIAALSTGGFSVRANSIGYYDNVFIELITIILMILGTTSFATHLLLVKGKFKEILKLGEIRFMFLVLGIFIPLITFISLKDLYTSLYKGIRVGLFEIISALSTTGFSTVTYNNWPSFAILIMIVAMLIGGGAGSTSGGIKLYRVYLIIKKLIWNIKDKFLPKHQVYRNYVYKADGKIFINKSDILEVYNYAFIYLMVFILGVSIMLVCNYPLQDAMFEFASALGTVGLSVGITSLNAPPIILWTEIIGMLLGRLEIWVILIAIVKVVKNNRKNK</sequence>
<dbReference type="InterPro" id="IPR003445">
    <property type="entry name" value="Cat_transpt"/>
</dbReference>
<feature type="transmembrane region" description="Helical" evidence="9">
    <location>
        <begin position="236"/>
        <end position="260"/>
    </location>
</feature>
<feature type="transmembrane region" description="Helical" evidence="9">
    <location>
        <begin position="272"/>
        <end position="292"/>
    </location>
</feature>
<evidence type="ECO:0000256" key="1">
    <source>
        <dbReference type="ARBA" id="ARBA00004651"/>
    </source>
</evidence>
<keyword evidence="8 9" id="KW-0472">Membrane</keyword>
<reference evidence="11" key="1">
    <citation type="journal article" date="2019" name="Int. J. Syst. Evol. Microbiol.">
        <title>The Global Catalogue of Microorganisms (GCM) 10K type strain sequencing project: providing services to taxonomists for standard genome sequencing and annotation.</title>
        <authorList>
            <consortium name="The Broad Institute Genomics Platform"/>
            <consortium name="The Broad Institute Genome Sequencing Center for Infectious Disease"/>
            <person name="Wu L."/>
            <person name="Ma J."/>
        </authorList>
    </citation>
    <scope>NUCLEOTIDE SEQUENCE [LARGE SCALE GENOMIC DNA]</scope>
    <source>
        <strain evidence="11">JCM 6486</strain>
    </source>
</reference>
<comment type="similarity">
    <text evidence="2">Belongs to the TrkH potassium transport family.</text>
</comment>
<name>A0ABP3XHS5_9FIRM</name>
<evidence type="ECO:0000256" key="4">
    <source>
        <dbReference type="ARBA" id="ARBA00022475"/>
    </source>
</evidence>